<dbReference type="PANTHER" id="PTHR33516:SF2">
    <property type="entry name" value="LEXA REPRESSOR-RELATED"/>
    <property type="match status" value="1"/>
</dbReference>
<dbReference type="SUPFAM" id="SSF51306">
    <property type="entry name" value="LexA/Signal peptidase"/>
    <property type="match status" value="1"/>
</dbReference>
<dbReference type="Gene3D" id="2.10.109.10">
    <property type="entry name" value="Umud Fragment, subunit A"/>
    <property type="match status" value="1"/>
</dbReference>
<dbReference type="EMBL" id="JSZA02000098">
    <property type="protein sequence ID" value="KHD06247.1"/>
    <property type="molecule type" value="Genomic_DNA"/>
</dbReference>
<sequence length="115" mass="13085">MGVQDLSWTEENLIMSNCGGEPFALRVLGDSMAPEFVEGHMIIIEPDGVVQNGSYVFAVHEDEYIFRQLHIENGQYFLKPLNEKYPSLTLSNLDAVKGVITQRAGTRRKERKHYV</sequence>
<organism evidence="2 3">
    <name type="scientific">Candidatus Thiomargarita nelsonii</name>
    <dbReference type="NCBI Taxonomy" id="1003181"/>
    <lineage>
        <taxon>Bacteria</taxon>
        <taxon>Pseudomonadati</taxon>
        <taxon>Pseudomonadota</taxon>
        <taxon>Gammaproteobacteria</taxon>
        <taxon>Thiotrichales</taxon>
        <taxon>Thiotrichaceae</taxon>
        <taxon>Thiomargarita</taxon>
    </lineage>
</organism>
<dbReference type="CDD" id="cd06529">
    <property type="entry name" value="S24_LexA-like"/>
    <property type="match status" value="1"/>
</dbReference>
<proteinExistence type="predicted"/>
<dbReference type="Proteomes" id="UP000030428">
    <property type="component" value="Unassembled WGS sequence"/>
</dbReference>
<comment type="caution">
    <text evidence="2">The sequence shown here is derived from an EMBL/GenBank/DDBJ whole genome shotgun (WGS) entry which is preliminary data.</text>
</comment>
<dbReference type="PANTHER" id="PTHR33516">
    <property type="entry name" value="LEXA REPRESSOR"/>
    <property type="match status" value="1"/>
</dbReference>
<reference evidence="2 3" key="1">
    <citation type="journal article" date="2016" name="Front. Microbiol.">
        <title>Single-Cell (Meta-)Genomics of a Dimorphic Candidatus Thiomargarita nelsonii Reveals Genomic Plasticity.</title>
        <authorList>
            <person name="Flood B.E."/>
            <person name="Fliss P."/>
            <person name="Jones D.S."/>
            <person name="Dick G.J."/>
            <person name="Jain S."/>
            <person name="Kaster A.K."/>
            <person name="Winkel M."/>
            <person name="Mussmann M."/>
            <person name="Bailey J."/>
        </authorList>
    </citation>
    <scope>NUCLEOTIDE SEQUENCE [LARGE SCALE GENOMIC DNA]</scope>
    <source>
        <strain evidence="2">Hydrate Ridge</strain>
    </source>
</reference>
<dbReference type="Pfam" id="PF00717">
    <property type="entry name" value="Peptidase_S24"/>
    <property type="match status" value="1"/>
</dbReference>
<keyword evidence="3" id="KW-1185">Reference proteome</keyword>
<dbReference type="AlphaFoldDB" id="A0A0A6P765"/>
<evidence type="ECO:0000313" key="2">
    <source>
        <dbReference type="EMBL" id="KHD06247.1"/>
    </source>
</evidence>
<feature type="domain" description="Peptidase S24/S26A/S26B/S26C" evidence="1">
    <location>
        <begin position="13"/>
        <end position="93"/>
    </location>
</feature>
<dbReference type="InterPro" id="IPR036286">
    <property type="entry name" value="LexA/Signal_pep-like_sf"/>
</dbReference>
<dbReference type="InterPro" id="IPR050077">
    <property type="entry name" value="LexA_repressor"/>
</dbReference>
<evidence type="ECO:0000259" key="1">
    <source>
        <dbReference type="Pfam" id="PF00717"/>
    </source>
</evidence>
<accession>A0A0A6P765</accession>
<name>A0A0A6P765_9GAMM</name>
<protein>
    <recommendedName>
        <fullName evidence="1">Peptidase S24/S26A/S26B/S26C domain-containing protein</fullName>
    </recommendedName>
</protein>
<evidence type="ECO:0000313" key="3">
    <source>
        <dbReference type="Proteomes" id="UP000030428"/>
    </source>
</evidence>
<dbReference type="InterPro" id="IPR039418">
    <property type="entry name" value="LexA-like"/>
</dbReference>
<gene>
    <name evidence="2" type="ORF">PN36_21715</name>
</gene>
<dbReference type="InterPro" id="IPR015927">
    <property type="entry name" value="Peptidase_S24_S26A/B/C"/>
</dbReference>